<evidence type="ECO:0000313" key="1">
    <source>
        <dbReference type="EMBL" id="CCQ89447.1"/>
    </source>
</evidence>
<reference evidence="1 2" key="1">
    <citation type="journal article" date="2013" name="Front. Microbiol.">
        <title>The genome of Nitrospina gracilis illuminates the metabolism and evolution of the major marine nitrite oxidizer.</title>
        <authorList>
            <person name="Luecker S."/>
            <person name="Nowka B."/>
            <person name="Rattei T."/>
            <person name="Spieck E."/>
            <person name="and Daims H."/>
        </authorList>
    </citation>
    <scope>NUCLEOTIDE SEQUENCE [LARGE SCALE GENOMIC DNA]</scope>
    <source>
        <strain evidence="1 2">3/211</strain>
    </source>
</reference>
<name>M1YG62_NITG3</name>
<proteinExistence type="predicted"/>
<organism evidence="1 2">
    <name type="scientific">Nitrospina gracilis (strain 3/211)</name>
    <dbReference type="NCBI Taxonomy" id="1266370"/>
    <lineage>
        <taxon>Bacteria</taxon>
        <taxon>Pseudomonadati</taxon>
        <taxon>Nitrospinota/Tectimicrobiota group</taxon>
        <taxon>Nitrospinota</taxon>
        <taxon>Nitrospinia</taxon>
        <taxon>Nitrospinales</taxon>
        <taxon>Nitrospinaceae</taxon>
        <taxon>Nitrospina</taxon>
    </lineage>
</organism>
<dbReference type="InterPro" id="IPR036868">
    <property type="entry name" value="TusA-like_sf"/>
</dbReference>
<dbReference type="InParanoid" id="M1YG62"/>
<keyword evidence="2" id="KW-1185">Reference proteome</keyword>
<comment type="caution">
    <text evidence="1">The sequence shown here is derived from an EMBL/GenBank/DDBJ whole genome shotgun (WGS) entry which is preliminary data.</text>
</comment>
<dbReference type="Proteomes" id="UP000011704">
    <property type="component" value="Unassembled WGS sequence"/>
</dbReference>
<sequence>MTVFKTLDTRGLSFFSATDQLNQAFKDVKMNGILEIILDKKKNFSEAFSRWVESKGYKVSNRDEDARLVRLFISKSKR</sequence>
<accession>M1YG62</accession>
<protein>
    <submittedName>
        <fullName evidence="1">Uncharacterized protein</fullName>
    </submittedName>
</protein>
<dbReference type="RefSeq" id="WP_005005869.1">
    <property type="nucleotide sequence ID" value="NZ_HG422173.1"/>
</dbReference>
<dbReference type="HOGENOM" id="CLU_2618413_0_0_0"/>
<evidence type="ECO:0000313" key="2">
    <source>
        <dbReference type="Proteomes" id="UP000011704"/>
    </source>
</evidence>
<dbReference type="EMBL" id="CAQJ01000008">
    <property type="protein sequence ID" value="CCQ89447.1"/>
    <property type="molecule type" value="Genomic_DNA"/>
</dbReference>
<gene>
    <name evidence="1" type="ORF">NITGR_1050010</name>
</gene>
<dbReference type="Gene3D" id="3.30.110.40">
    <property type="entry name" value="TusA-like domain"/>
    <property type="match status" value="1"/>
</dbReference>
<dbReference type="AlphaFoldDB" id="M1YG62"/>